<reference evidence="2 3" key="1">
    <citation type="submission" date="2018-01" db="EMBL/GenBank/DDBJ databases">
        <title>Draft genome sequence of Jishengella sp. NA12.</title>
        <authorList>
            <person name="Sahin N."/>
            <person name="Ay H."/>
            <person name="Saygin H."/>
        </authorList>
    </citation>
    <scope>NUCLEOTIDE SEQUENCE [LARGE SCALE GENOMIC DNA]</scope>
    <source>
        <strain evidence="2 3">NA12</strain>
    </source>
</reference>
<dbReference type="Pfam" id="PF06772">
    <property type="entry name" value="LtrA"/>
    <property type="match status" value="1"/>
</dbReference>
<keyword evidence="3" id="KW-1185">Reference proteome</keyword>
<feature type="transmembrane region" description="Helical" evidence="1">
    <location>
        <begin position="136"/>
        <end position="157"/>
    </location>
</feature>
<evidence type="ECO:0000313" key="2">
    <source>
        <dbReference type="EMBL" id="PZG19365.1"/>
    </source>
</evidence>
<feature type="transmembrane region" description="Helical" evidence="1">
    <location>
        <begin position="301"/>
        <end position="323"/>
    </location>
</feature>
<feature type="transmembrane region" description="Helical" evidence="1">
    <location>
        <begin position="335"/>
        <end position="356"/>
    </location>
</feature>
<feature type="transmembrane region" description="Helical" evidence="1">
    <location>
        <begin position="237"/>
        <end position="258"/>
    </location>
</feature>
<dbReference type="PANTHER" id="PTHR36840:SF1">
    <property type="entry name" value="BLL5714 PROTEIN"/>
    <property type="match status" value="1"/>
</dbReference>
<name>A0A2W2ESC4_9ACTN</name>
<feature type="transmembrane region" description="Helical" evidence="1">
    <location>
        <begin position="192"/>
        <end position="210"/>
    </location>
</feature>
<feature type="transmembrane region" description="Helical" evidence="1">
    <location>
        <begin position="368"/>
        <end position="389"/>
    </location>
</feature>
<feature type="transmembrane region" description="Helical" evidence="1">
    <location>
        <begin position="77"/>
        <end position="97"/>
    </location>
</feature>
<proteinExistence type="predicted"/>
<evidence type="ECO:0000313" key="3">
    <source>
        <dbReference type="Proteomes" id="UP000248924"/>
    </source>
</evidence>
<feature type="transmembrane region" description="Helical" evidence="1">
    <location>
        <begin position="109"/>
        <end position="130"/>
    </location>
</feature>
<accession>A0A2W2ESC4</accession>
<dbReference type="EMBL" id="POTY01000057">
    <property type="protein sequence ID" value="PZG19365.1"/>
    <property type="molecule type" value="Genomic_DNA"/>
</dbReference>
<sequence length="421" mass="45249">MGRHGRVAGWQVSEAGLTMMAGGRSGLLRTPSSPQQATFLELFFDLAFVFVIQRIALRITEQLARPGVADQWFALPAVGKTLLLLYPLTSAWTVAAWTTARLDPRRLPVQAVTIATMLGVLIMSAALPTAFHGGGLAFAVPYVVMQVGRYVVFEIMLRGHELQDNVTRQLVWFSLTGILWIAGALTHDQTRVVLWVAAAALEFLAARLGWPVPKLGARRATVWAAAGGHLADRYRQFLLIALGESVLALALAYTGGLYDVESTAAFVIGFATTVLLWRVYFYRAGQILADALAASNNPSHLGRVAAFAHWIMILGTIITAVGYELVIPHPLGYTMPAWVVVILGGPALFVAGRAHFEYVVFARVSRPRVVGVLILVLAAPLMLLLPPVLVSLTAALVLTGIAAADAVQARGKPLEAPSPPK</sequence>
<protein>
    <submittedName>
        <fullName evidence="2">Low temperature requirement protein A</fullName>
    </submittedName>
</protein>
<organism evidence="2 3">
    <name type="scientific">Micromonospora craterilacus</name>
    <dbReference type="NCBI Taxonomy" id="1655439"/>
    <lineage>
        <taxon>Bacteria</taxon>
        <taxon>Bacillati</taxon>
        <taxon>Actinomycetota</taxon>
        <taxon>Actinomycetes</taxon>
        <taxon>Micromonosporales</taxon>
        <taxon>Micromonosporaceae</taxon>
        <taxon>Micromonospora</taxon>
    </lineage>
</organism>
<keyword evidence="1" id="KW-0812">Transmembrane</keyword>
<keyword evidence="1" id="KW-0472">Membrane</keyword>
<keyword evidence="1" id="KW-1133">Transmembrane helix</keyword>
<feature type="transmembrane region" description="Helical" evidence="1">
    <location>
        <begin position="39"/>
        <end position="57"/>
    </location>
</feature>
<dbReference type="AlphaFoldDB" id="A0A2W2ESC4"/>
<feature type="transmembrane region" description="Helical" evidence="1">
    <location>
        <begin position="264"/>
        <end position="281"/>
    </location>
</feature>
<comment type="caution">
    <text evidence="2">The sequence shown here is derived from an EMBL/GenBank/DDBJ whole genome shotgun (WGS) entry which is preliminary data.</text>
</comment>
<evidence type="ECO:0000256" key="1">
    <source>
        <dbReference type="SAM" id="Phobius"/>
    </source>
</evidence>
<dbReference type="InterPro" id="IPR010640">
    <property type="entry name" value="Low_temperature_requirement_A"/>
</dbReference>
<dbReference type="Proteomes" id="UP000248924">
    <property type="component" value="Unassembled WGS sequence"/>
</dbReference>
<dbReference type="PANTHER" id="PTHR36840">
    <property type="entry name" value="BLL5714 PROTEIN"/>
    <property type="match status" value="1"/>
</dbReference>
<gene>
    <name evidence="2" type="ORF">C1I95_11760</name>
</gene>
<feature type="transmembrane region" description="Helical" evidence="1">
    <location>
        <begin position="169"/>
        <end position="186"/>
    </location>
</feature>